<dbReference type="PROSITE" id="PS00571">
    <property type="entry name" value="AMIDASES"/>
    <property type="match status" value="1"/>
</dbReference>
<dbReference type="InterPro" id="IPR020556">
    <property type="entry name" value="Amidase_CS"/>
</dbReference>
<dbReference type="PANTHER" id="PTHR11895:SF7">
    <property type="entry name" value="GLUTAMYL-TRNA(GLN) AMIDOTRANSFERASE SUBUNIT A, MITOCHONDRIAL"/>
    <property type="match status" value="1"/>
</dbReference>
<keyword evidence="4" id="KW-1185">Reference proteome</keyword>
<reference evidence="4" key="1">
    <citation type="submission" date="2015-08" db="EMBL/GenBank/DDBJ databases">
        <authorList>
            <person name="Varghese N."/>
        </authorList>
    </citation>
    <scope>NUCLEOTIDE SEQUENCE [LARGE SCALE GENOMIC DNA]</scope>
    <source>
        <strain evidence="4">DSM 18181</strain>
    </source>
</reference>
<dbReference type="Pfam" id="PF01425">
    <property type="entry name" value="Amidase"/>
    <property type="match status" value="1"/>
</dbReference>
<protein>
    <submittedName>
        <fullName evidence="3">Asp-tRNAAsn/Glu-tRNAGln amidotransferase A subunit or related amidase</fullName>
    </submittedName>
</protein>
<dbReference type="Gene3D" id="3.90.1300.10">
    <property type="entry name" value="Amidase signature (AS) domain"/>
    <property type="match status" value="1"/>
</dbReference>
<gene>
    <name evidence="3" type="ORF">Ga0061069_10971</name>
</gene>
<dbReference type="RefSeq" id="WP_245610052.1">
    <property type="nucleotide sequence ID" value="NZ_CYHF01000009.1"/>
</dbReference>
<dbReference type="AlphaFoldDB" id="A0A0K6I8A9"/>
<dbReference type="InterPro" id="IPR036928">
    <property type="entry name" value="AS_sf"/>
</dbReference>
<dbReference type="Proteomes" id="UP000183649">
    <property type="component" value="Unassembled WGS sequence"/>
</dbReference>
<evidence type="ECO:0000313" key="4">
    <source>
        <dbReference type="Proteomes" id="UP000183649"/>
    </source>
</evidence>
<accession>A0A0K6I8A9</accession>
<dbReference type="GO" id="GO:0016740">
    <property type="term" value="F:transferase activity"/>
    <property type="evidence" value="ECO:0007669"/>
    <property type="project" value="UniProtKB-KW"/>
</dbReference>
<dbReference type="EMBL" id="CYHF01000009">
    <property type="protein sequence ID" value="CUA99326.1"/>
    <property type="molecule type" value="Genomic_DNA"/>
</dbReference>
<dbReference type="InterPro" id="IPR023631">
    <property type="entry name" value="Amidase_dom"/>
</dbReference>
<evidence type="ECO:0000256" key="1">
    <source>
        <dbReference type="ARBA" id="ARBA00009199"/>
    </source>
</evidence>
<dbReference type="STRING" id="339866.GCA_001418255_02469"/>
<dbReference type="SUPFAM" id="SSF75304">
    <property type="entry name" value="Amidase signature (AS) enzymes"/>
    <property type="match status" value="1"/>
</dbReference>
<comment type="similarity">
    <text evidence="1">Belongs to the amidase family.</text>
</comment>
<feature type="domain" description="Amidase" evidence="2">
    <location>
        <begin position="36"/>
        <end position="483"/>
    </location>
</feature>
<dbReference type="InterPro" id="IPR000120">
    <property type="entry name" value="Amidase"/>
</dbReference>
<evidence type="ECO:0000313" key="3">
    <source>
        <dbReference type="EMBL" id="CUA99326.1"/>
    </source>
</evidence>
<sequence>MATIMSLSESPDAPNDRPDALELSARIRRGELSAQEALQQALARCDAVNPRVQAVNSDLRTYAQGRVDQINGSLAPFAGVPFLLKDLGMDLAGYPTSQGNARLAEHPATQTDAVVRRWEQAGLVIFGKTKVPELGLKAITEPTAFGPTRNPWNLDHTPGGSSGGAAAAVAVGIVPVAAAADGGGSIRIPAAYCGLFGLKPSRGRVSCAPQFDELWEGAVSTHVISRSVRDSAALLDVISGAEPGDPFVVAPPARCYAEEVHPPAARLRIALSTASPIGGEVDAAWSRAAADCAALLQSLGHRVEWVDPVGDGMQLARDYLTMYFGQVDAQLRYWKQRGVSASAFETDTQALALIGRGLPAGEYALSRARWNAPMRALGELFSRSDLYLTPTCAQPPARIGELATPDWQRAVLGALLRFGLGGVLRRSGMVERLAFENLHRTPFTQLANLTGTPAMSVPWDLDAGGLPLGVQFVAQWGREDLLLQVASELEQAHPWAHRRPPIFAA</sequence>
<name>A0A0K6I8A9_9BURK</name>
<organism evidence="3 4">
    <name type="scientific">Thiomonas bhubaneswarensis</name>
    <dbReference type="NCBI Taxonomy" id="339866"/>
    <lineage>
        <taxon>Bacteria</taxon>
        <taxon>Pseudomonadati</taxon>
        <taxon>Pseudomonadota</taxon>
        <taxon>Betaproteobacteria</taxon>
        <taxon>Burkholderiales</taxon>
        <taxon>Thiomonas</taxon>
    </lineage>
</organism>
<proteinExistence type="inferred from homology"/>
<evidence type="ECO:0000259" key="2">
    <source>
        <dbReference type="Pfam" id="PF01425"/>
    </source>
</evidence>
<keyword evidence="3" id="KW-0808">Transferase</keyword>
<dbReference type="PANTHER" id="PTHR11895">
    <property type="entry name" value="TRANSAMIDASE"/>
    <property type="match status" value="1"/>
</dbReference>